<keyword evidence="2" id="KW-1185">Reference proteome</keyword>
<gene>
    <name evidence="1" type="ORF">KDAU_31740</name>
</gene>
<dbReference type="OrthoDB" id="9151441at2"/>
<sequence>MDASTWFTTPVIGDMAPTQAIIKLREIGEFELAEKLERAELNPVRSGESGKWWWPFSKQHPWASTSHAFGYIHPIPKNDPQPILALESVDPDHSLQHARIKITLNQLRAAHYPGRGIHHILLHTNAQNQIADRIEPLHFSATYRVQEGERVGIHGYPIFIGLNVGPEGIVLKCRTINVLNERDEALLRFMESDTFKAGLQILTTAQPALALCSETLLGLARAIESRNRNVAVQDIELGLGFRPFPMSGCLAEGIYLAVQIPENSQVAWEWDEWIYLPAKGKIVKRTDHNQLIPYNYLAFGISRYEAERQGTSSRSHIVVHGGI</sequence>
<accession>A0A401ZG44</accession>
<name>A0A401ZG44_9CHLR</name>
<dbReference type="AlphaFoldDB" id="A0A401ZG44"/>
<evidence type="ECO:0000313" key="2">
    <source>
        <dbReference type="Proteomes" id="UP000287224"/>
    </source>
</evidence>
<protein>
    <submittedName>
        <fullName evidence="1">Uncharacterized protein</fullName>
    </submittedName>
</protein>
<comment type="caution">
    <text evidence="1">The sequence shown here is derived from an EMBL/GenBank/DDBJ whole genome shotgun (WGS) entry which is preliminary data.</text>
</comment>
<reference evidence="2" key="1">
    <citation type="submission" date="2018-12" db="EMBL/GenBank/DDBJ databases">
        <title>Tengunoibacter tsumagoiensis gen. nov., sp. nov., Dictyobacter kobayashii sp. nov., D. alpinus sp. nov., and D. joshuensis sp. nov. and description of Dictyobacteraceae fam. nov. within the order Ktedonobacterales isolated from Tengu-no-mugimeshi.</title>
        <authorList>
            <person name="Wang C.M."/>
            <person name="Zheng Y."/>
            <person name="Sakai Y."/>
            <person name="Toyoda A."/>
            <person name="Minakuchi Y."/>
            <person name="Abe K."/>
            <person name="Yokota A."/>
            <person name="Yabe S."/>
        </authorList>
    </citation>
    <scope>NUCLEOTIDE SEQUENCE [LARGE SCALE GENOMIC DNA]</scope>
    <source>
        <strain evidence="2">S-27</strain>
    </source>
</reference>
<proteinExistence type="predicted"/>
<dbReference type="EMBL" id="BIFQ01000001">
    <property type="protein sequence ID" value="GCE05845.1"/>
    <property type="molecule type" value="Genomic_DNA"/>
</dbReference>
<evidence type="ECO:0000313" key="1">
    <source>
        <dbReference type="EMBL" id="GCE05845.1"/>
    </source>
</evidence>
<organism evidence="1 2">
    <name type="scientific">Dictyobacter aurantiacus</name>
    <dbReference type="NCBI Taxonomy" id="1936993"/>
    <lineage>
        <taxon>Bacteria</taxon>
        <taxon>Bacillati</taxon>
        <taxon>Chloroflexota</taxon>
        <taxon>Ktedonobacteria</taxon>
        <taxon>Ktedonobacterales</taxon>
        <taxon>Dictyobacteraceae</taxon>
        <taxon>Dictyobacter</taxon>
    </lineage>
</organism>
<dbReference type="Proteomes" id="UP000287224">
    <property type="component" value="Unassembled WGS sequence"/>
</dbReference>
<dbReference type="RefSeq" id="WP_126596858.1">
    <property type="nucleotide sequence ID" value="NZ_BIFQ01000001.1"/>
</dbReference>